<evidence type="ECO:0000313" key="2">
    <source>
        <dbReference type="EMBL" id="PMD12856.1"/>
    </source>
</evidence>
<reference evidence="2 3" key="1">
    <citation type="submission" date="2016-05" db="EMBL/GenBank/DDBJ databases">
        <title>A degradative enzymes factory behind the ericoid mycorrhizal symbiosis.</title>
        <authorList>
            <consortium name="DOE Joint Genome Institute"/>
            <person name="Martino E."/>
            <person name="Morin E."/>
            <person name="Grelet G."/>
            <person name="Kuo A."/>
            <person name="Kohler A."/>
            <person name="Daghino S."/>
            <person name="Barry K."/>
            <person name="Choi C."/>
            <person name="Cichocki N."/>
            <person name="Clum A."/>
            <person name="Copeland A."/>
            <person name="Hainaut M."/>
            <person name="Haridas S."/>
            <person name="Labutti K."/>
            <person name="Lindquist E."/>
            <person name="Lipzen A."/>
            <person name="Khouja H.-R."/>
            <person name="Murat C."/>
            <person name="Ohm R."/>
            <person name="Olson A."/>
            <person name="Spatafora J."/>
            <person name="Veneault-Fourrey C."/>
            <person name="Henrissat B."/>
            <person name="Grigoriev I."/>
            <person name="Martin F."/>
            <person name="Perotto S."/>
        </authorList>
    </citation>
    <scope>NUCLEOTIDE SEQUENCE [LARGE SCALE GENOMIC DNA]</scope>
    <source>
        <strain evidence="2 3">UAMH 7357</strain>
    </source>
</reference>
<dbReference type="AlphaFoldDB" id="A0A2J6PG29"/>
<accession>A0A2J6PG29</accession>
<evidence type="ECO:0000256" key="1">
    <source>
        <dbReference type="SAM" id="Phobius"/>
    </source>
</evidence>
<keyword evidence="1" id="KW-1133">Transmembrane helix</keyword>
<feature type="transmembrane region" description="Helical" evidence="1">
    <location>
        <begin position="71"/>
        <end position="90"/>
    </location>
</feature>
<protein>
    <submittedName>
        <fullName evidence="2">Uncharacterized protein</fullName>
    </submittedName>
</protein>
<gene>
    <name evidence="2" type="ORF">NA56DRAFT_712616</name>
</gene>
<keyword evidence="3" id="KW-1185">Reference proteome</keyword>
<dbReference type="EMBL" id="KZ613540">
    <property type="protein sequence ID" value="PMD12856.1"/>
    <property type="molecule type" value="Genomic_DNA"/>
</dbReference>
<organism evidence="2 3">
    <name type="scientific">Hyaloscypha hepaticicola</name>
    <dbReference type="NCBI Taxonomy" id="2082293"/>
    <lineage>
        <taxon>Eukaryota</taxon>
        <taxon>Fungi</taxon>
        <taxon>Dikarya</taxon>
        <taxon>Ascomycota</taxon>
        <taxon>Pezizomycotina</taxon>
        <taxon>Leotiomycetes</taxon>
        <taxon>Helotiales</taxon>
        <taxon>Hyaloscyphaceae</taxon>
        <taxon>Hyaloscypha</taxon>
    </lineage>
</organism>
<name>A0A2J6PG29_9HELO</name>
<dbReference type="Proteomes" id="UP000235672">
    <property type="component" value="Unassembled WGS sequence"/>
</dbReference>
<keyword evidence="1" id="KW-0472">Membrane</keyword>
<sequence>MPHPNRARSAPVPKFPLHDFCDRFTYPNFESWLKTMLHAVPPDISSSKILPRIAMGGQVPSRRRRLTIEKFYRLAVCVYAVSFFPPTYLVSLSTRHNLASHQLRLSAM</sequence>
<proteinExistence type="predicted"/>
<evidence type="ECO:0000313" key="3">
    <source>
        <dbReference type="Proteomes" id="UP000235672"/>
    </source>
</evidence>
<keyword evidence="1" id="KW-0812">Transmembrane</keyword>